<feature type="compositionally biased region" description="Polar residues" evidence="1">
    <location>
        <begin position="392"/>
        <end position="407"/>
    </location>
</feature>
<gene>
    <name evidence="3" type="ORF">BELL_0778g00040</name>
</gene>
<evidence type="ECO:0000256" key="1">
    <source>
        <dbReference type="SAM" id="MobiDB-lite"/>
    </source>
</evidence>
<dbReference type="Pfam" id="PF06985">
    <property type="entry name" value="HET"/>
    <property type="match status" value="1"/>
</dbReference>
<protein>
    <recommendedName>
        <fullName evidence="2">Heterokaryon incompatibility domain-containing protein</fullName>
    </recommendedName>
</protein>
<dbReference type="InterPro" id="IPR052895">
    <property type="entry name" value="HetReg/Transcr_Mod"/>
</dbReference>
<name>A0A4Z1JCY7_9HELO</name>
<dbReference type="Proteomes" id="UP000297229">
    <property type="component" value="Unassembled WGS sequence"/>
</dbReference>
<feature type="compositionally biased region" description="Polar residues" evidence="1">
    <location>
        <begin position="427"/>
        <end position="441"/>
    </location>
</feature>
<evidence type="ECO:0000313" key="4">
    <source>
        <dbReference type="Proteomes" id="UP000297229"/>
    </source>
</evidence>
<evidence type="ECO:0000259" key="2">
    <source>
        <dbReference type="Pfam" id="PF06985"/>
    </source>
</evidence>
<evidence type="ECO:0000313" key="3">
    <source>
        <dbReference type="EMBL" id="TGO69370.1"/>
    </source>
</evidence>
<dbReference type="PANTHER" id="PTHR24148:SF64">
    <property type="entry name" value="HETEROKARYON INCOMPATIBILITY DOMAIN-CONTAINING PROTEIN"/>
    <property type="match status" value="1"/>
</dbReference>
<accession>A0A4Z1JCY7</accession>
<keyword evidence="4" id="KW-1185">Reference proteome</keyword>
<comment type="caution">
    <text evidence="3">The sequence shown here is derived from an EMBL/GenBank/DDBJ whole genome shotgun (WGS) entry which is preliminary data.</text>
</comment>
<dbReference type="AlphaFoldDB" id="A0A4Z1JCY7"/>
<reference evidence="3 4" key="1">
    <citation type="submission" date="2017-12" db="EMBL/GenBank/DDBJ databases">
        <title>Comparative genomics of Botrytis spp.</title>
        <authorList>
            <person name="Valero-Jimenez C.A."/>
            <person name="Tapia P."/>
            <person name="Veloso J."/>
            <person name="Silva-Moreno E."/>
            <person name="Staats M."/>
            <person name="Valdes J.H."/>
            <person name="Van Kan J.A.L."/>
        </authorList>
    </citation>
    <scope>NUCLEOTIDE SEQUENCE [LARGE SCALE GENOMIC DNA]</scope>
    <source>
        <strain evidence="3 4">Be9601</strain>
    </source>
</reference>
<sequence length="766" mass="87963">MEKIDMSHNSLPDFEYSPIPTVSSNGNSNIRVLQILPSPDSHSSINTTLVNATLGESEPYEALSYCWGDASVKLPITVNGKKFDVTTNLFAAMQKLRKTDANRRIWIDAICINQNDNDEKNTQVRIMREIYQKTERCLVWLGEFRNAKPVTTMFDLIRKGRELKSASDIKNLPPKDKYRFWESLGLLDIDDSAWETVNDIMTAPWWNRVWVIQEITFPKEIMVFCGEEEWDWDEMVELEKFVMGSSSWVSFDDGNLNININWGGLKQLSDMRSEKIQPLHKLLLAFRGRGATDPRDNIFALLSMDFDQGEITVPLRAADLWARYMEKSYDLDEFSDKFLKTPLKDLSEKDYSMSFRVLKAFLRAKEAYTKYCSTYGINFVLEGSELRREQDSSPLLESVNNRRSQGNDLRRKMRHSDPIDSIRLPGNGTQSTPHESPSEGQSLLADYNMDIARVYTMTMQRLLYDGTDLDLLIEIDHSLTNTYGLPSWVIDWTVSDVLIGRYDIRNQYSATCDSQLSGPPEMSGTEIRLEGYQVETIRHISQSLLIYGYGEDIPSYLKWKEFITEILGDVVTAEELEKIFYETILGRTQLSSDRINRFEKVIQILMEAESEEERKFMSGRLLEEHKSATRDLAFSAMNCMNREIIVTDKGKVGLAPATAAIGDRIFLFRGGCMPFVLREKEWKGKEREVEKGPPKQVTEQDLMLEVMKTILEIKNIETASPDESPDAMQNEQGKASKWELIGNCYINGMMDGEEWVESRCDDVTLV</sequence>
<dbReference type="PANTHER" id="PTHR24148">
    <property type="entry name" value="ANKYRIN REPEAT DOMAIN-CONTAINING PROTEIN 39 HOMOLOG-RELATED"/>
    <property type="match status" value="1"/>
</dbReference>
<proteinExistence type="predicted"/>
<feature type="domain" description="Heterokaryon incompatibility" evidence="2">
    <location>
        <begin position="60"/>
        <end position="214"/>
    </location>
</feature>
<dbReference type="InterPro" id="IPR010730">
    <property type="entry name" value="HET"/>
</dbReference>
<feature type="region of interest" description="Disordered" evidence="1">
    <location>
        <begin position="390"/>
        <end position="441"/>
    </location>
</feature>
<dbReference type="EMBL" id="PQXM01000776">
    <property type="protein sequence ID" value="TGO69370.1"/>
    <property type="molecule type" value="Genomic_DNA"/>
</dbReference>
<organism evidence="3 4">
    <name type="scientific">Botrytis elliptica</name>
    <dbReference type="NCBI Taxonomy" id="278938"/>
    <lineage>
        <taxon>Eukaryota</taxon>
        <taxon>Fungi</taxon>
        <taxon>Dikarya</taxon>
        <taxon>Ascomycota</taxon>
        <taxon>Pezizomycotina</taxon>
        <taxon>Leotiomycetes</taxon>
        <taxon>Helotiales</taxon>
        <taxon>Sclerotiniaceae</taxon>
        <taxon>Botrytis</taxon>
    </lineage>
</organism>